<feature type="compositionally biased region" description="Basic and acidic residues" evidence="1">
    <location>
        <begin position="234"/>
        <end position="253"/>
    </location>
</feature>
<reference evidence="2" key="1">
    <citation type="submission" date="2018-05" db="EMBL/GenBank/DDBJ databases">
        <authorList>
            <person name="Lanie J.A."/>
            <person name="Ng W.-L."/>
            <person name="Kazmierczak K.M."/>
            <person name="Andrzejewski T.M."/>
            <person name="Davidsen T.M."/>
            <person name="Wayne K.J."/>
            <person name="Tettelin H."/>
            <person name="Glass J.I."/>
            <person name="Rusch D."/>
            <person name="Podicherti R."/>
            <person name="Tsui H.-C.T."/>
            <person name="Winkler M.E."/>
        </authorList>
    </citation>
    <scope>NUCLEOTIDE SEQUENCE</scope>
</reference>
<feature type="non-terminal residue" evidence="2">
    <location>
        <position position="253"/>
    </location>
</feature>
<gene>
    <name evidence="2" type="ORF">METZ01_LOCUS218258</name>
</gene>
<evidence type="ECO:0000313" key="2">
    <source>
        <dbReference type="EMBL" id="SVB65404.1"/>
    </source>
</evidence>
<feature type="region of interest" description="Disordered" evidence="1">
    <location>
        <begin position="194"/>
        <end position="253"/>
    </location>
</feature>
<feature type="region of interest" description="Disordered" evidence="1">
    <location>
        <begin position="134"/>
        <end position="173"/>
    </location>
</feature>
<feature type="compositionally biased region" description="Basic and acidic residues" evidence="1">
    <location>
        <begin position="194"/>
        <end position="212"/>
    </location>
</feature>
<protein>
    <submittedName>
        <fullName evidence="2">Uncharacterized protein</fullName>
    </submittedName>
</protein>
<sequence length="253" mass="28259">MSRYTKSMTDALQQVDDRTQEFDEEVKWEVKITGLPTFYSDGKSRGEVKQALRKLLKRPDDIVSIERTTPAALKKIRRGQAAGTEPGDGEEAEKVKEEVKINRIIEAQNKDLSVDDVINMIQFGHPFKVTEEIPAELPGPEVPRYKNASNATVDKEDKKANKAKDKIEKGTLIPTQTKEEVEIDETLPDHLAKFLDKKGNPNKEAQARIDAGRKKRAAAAAEPKITDVTPKGYGPKEERDPPSAKSDVKDLLD</sequence>
<dbReference type="AlphaFoldDB" id="A0A382FSR5"/>
<feature type="compositionally biased region" description="Basic and acidic residues" evidence="1">
    <location>
        <begin position="153"/>
        <end position="169"/>
    </location>
</feature>
<evidence type="ECO:0000256" key="1">
    <source>
        <dbReference type="SAM" id="MobiDB-lite"/>
    </source>
</evidence>
<name>A0A382FSR5_9ZZZZ</name>
<dbReference type="EMBL" id="UINC01051350">
    <property type="protein sequence ID" value="SVB65404.1"/>
    <property type="molecule type" value="Genomic_DNA"/>
</dbReference>
<proteinExistence type="predicted"/>
<accession>A0A382FSR5</accession>
<organism evidence="2">
    <name type="scientific">marine metagenome</name>
    <dbReference type="NCBI Taxonomy" id="408172"/>
    <lineage>
        <taxon>unclassified sequences</taxon>
        <taxon>metagenomes</taxon>
        <taxon>ecological metagenomes</taxon>
    </lineage>
</organism>
<feature type="region of interest" description="Disordered" evidence="1">
    <location>
        <begin position="74"/>
        <end position="95"/>
    </location>
</feature>